<keyword evidence="1" id="KW-1133">Transmembrane helix</keyword>
<feature type="transmembrane region" description="Helical" evidence="1">
    <location>
        <begin position="19"/>
        <end position="43"/>
    </location>
</feature>
<sequence length="318" mass="35610">MLFTPATNSIAPDNALERFFAICVILLAMCVFSSFIGTISATVNSLRNAQGQKLKQEENLLRFFIERNLSLDLYSKVQEVVRRERLTEARLSEEEVELLQRLPQRFKMQMHEEMYLFALLHLGIWPPWSSPDTDPVFNTLCHHAMKDHLAKPGEDVFMPGTACHHVCIIESGHMSYSLAGAPPEEATPGSVVALPCLWAEWSHCGRLMARTGSCYYVTLNGDDFCEVVMRFGGPLLRFLQIMGVLLIGELESAQDQSQLSDLTSLSNIREVSERAQRFTKLIGTTPDKSVHATFSILANKAQGGLFGRLQTRNLSPFG</sequence>
<gene>
    <name evidence="2" type="ORF">EVOR1521_LOCUS12057</name>
</gene>
<proteinExistence type="predicted"/>
<name>A0AA36IEV7_9DINO</name>
<dbReference type="EMBL" id="CAUJNA010001236">
    <property type="protein sequence ID" value="CAJ1385451.1"/>
    <property type="molecule type" value="Genomic_DNA"/>
</dbReference>
<keyword evidence="1" id="KW-0472">Membrane</keyword>
<dbReference type="PANTHER" id="PTHR47823:SF9">
    <property type="entry name" value="CHROMOSOME UNDETERMINED SCAFFOLD_10, WHOLE GENOME SHOTGUN SEQUENCE"/>
    <property type="match status" value="1"/>
</dbReference>
<comment type="caution">
    <text evidence="2">The sequence shown here is derived from an EMBL/GenBank/DDBJ whole genome shotgun (WGS) entry which is preliminary data.</text>
</comment>
<dbReference type="SUPFAM" id="SSF51206">
    <property type="entry name" value="cAMP-binding domain-like"/>
    <property type="match status" value="1"/>
</dbReference>
<reference evidence="2" key="1">
    <citation type="submission" date="2023-08" db="EMBL/GenBank/DDBJ databases">
        <authorList>
            <person name="Chen Y."/>
            <person name="Shah S."/>
            <person name="Dougan E. K."/>
            <person name="Thang M."/>
            <person name="Chan C."/>
        </authorList>
    </citation>
    <scope>NUCLEOTIDE SEQUENCE</scope>
</reference>
<evidence type="ECO:0000256" key="1">
    <source>
        <dbReference type="SAM" id="Phobius"/>
    </source>
</evidence>
<accession>A0AA36IEV7</accession>
<evidence type="ECO:0000313" key="3">
    <source>
        <dbReference type="Proteomes" id="UP001178507"/>
    </source>
</evidence>
<dbReference type="InterPro" id="IPR018490">
    <property type="entry name" value="cNMP-bd_dom_sf"/>
</dbReference>
<evidence type="ECO:0008006" key="4">
    <source>
        <dbReference type="Google" id="ProtNLM"/>
    </source>
</evidence>
<dbReference type="PANTHER" id="PTHR47823">
    <property type="entry name" value="ION_TRANS DOMAIN-CONTAINING PROTEIN"/>
    <property type="match status" value="1"/>
</dbReference>
<dbReference type="SUPFAM" id="SSF81324">
    <property type="entry name" value="Voltage-gated potassium channels"/>
    <property type="match status" value="1"/>
</dbReference>
<dbReference type="AlphaFoldDB" id="A0AA36IEV7"/>
<evidence type="ECO:0000313" key="2">
    <source>
        <dbReference type="EMBL" id="CAJ1385451.1"/>
    </source>
</evidence>
<organism evidence="2 3">
    <name type="scientific">Effrenium voratum</name>
    <dbReference type="NCBI Taxonomy" id="2562239"/>
    <lineage>
        <taxon>Eukaryota</taxon>
        <taxon>Sar</taxon>
        <taxon>Alveolata</taxon>
        <taxon>Dinophyceae</taxon>
        <taxon>Suessiales</taxon>
        <taxon>Symbiodiniaceae</taxon>
        <taxon>Effrenium</taxon>
    </lineage>
</organism>
<protein>
    <recommendedName>
        <fullName evidence="4">Cyclic nucleotide-binding domain-containing protein</fullName>
    </recommendedName>
</protein>
<dbReference type="Proteomes" id="UP001178507">
    <property type="component" value="Unassembled WGS sequence"/>
</dbReference>
<keyword evidence="3" id="KW-1185">Reference proteome</keyword>
<keyword evidence="1" id="KW-0812">Transmembrane</keyword>